<evidence type="ECO:0000256" key="5">
    <source>
        <dbReference type="ARBA" id="ARBA00011245"/>
    </source>
</evidence>
<evidence type="ECO:0000256" key="13">
    <source>
        <dbReference type="PIRSR" id="PIRSR005096-1"/>
    </source>
</evidence>
<dbReference type="InterPro" id="IPR011013">
    <property type="entry name" value="Gal_mutarotase_sf_dom"/>
</dbReference>
<comment type="subunit">
    <text evidence="5">Monomer.</text>
</comment>
<organism evidence="17 18">
    <name type="scientific">Terriglobus saanensis (strain ATCC BAA-1853 / DSM 23119 / SP1PR4)</name>
    <dbReference type="NCBI Taxonomy" id="401053"/>
    <lineage>
        <taxon>Bacteria</taxon>
        <taxon>Pseudomonadati</taxon>
        <taxon>Acidobacteriota</taxon>
        <taxon>Terriglobia</taxon>
        <taxon>Terriglobales</taxon>
        <taxon>Acidobacteriaceae</taxon>
        <taxon>Terriglobus</taxon>
    </lineage>
</organism>
<dbReference type="GO" id="GO:0030246">
    <property type="term" value="F:carbohydrate binding"/>
    <property type="evidence" value="ECO:0007669"/>
    <property type="project" value="InterPro"/>
</dbReference>
<comment type="pathway">
    <text evidence="3 12">Carbohydrate metabolism; hexose metabolism.</text>
</comment>
<dbReference type="PANTHER" id="PTHR10091">
    <property type="entry name" value="ALDOSE-1-EPIMERASE"/>
    <property type="match status" value="1"/>
</dbReference>
<evidence type="ECO:0000256" key="9">
    <source>
        <dbReference type="ARBA" id="ARBA00022553"/>
    </source>
</evidence>
<dbReference type="OrthoDB" id="9779408at2"/>
<evidence type="ECO:0000256" key="8">
    <source>
        <dbReference type="ARBA" id="ARBA00022490"/>
    </source>
</evidence>
<evidence type="ECO:0000256" key="14">
    <source>
        <dbReference type="PIRSR" id="PIRSR005096-2"/>
    </source>
</evidence>
<dbReference type="InterPro" id="IPR008183">
    <property type="entry name" value="Aldose_1/G6P_1-epimerase"/>
</dbReference>
<dbReference type="EC" id="5.1.3.3" evidence="6 12"/>
<evidence type="ECO:0000313" key="18">
    <source>
        <dbReference type="Proteomes" id="UP000006844"/>
    </source>
</evidence>
<dbReference type="GO" id="GO:0004034">
    <property type="term" value="F:aldose 1-epimerase activity"/>
    <property type="evidence" value="ECO:0007669"/>
    <property type="project" value="UniProtKB-EC"/>
</dbReference>
<evidence type="ECO:0000256" key="6">
    <source>
        <dbReference type="ARBA" id="ARBA00013185"/>
    </source>
</evidence>
<evidence type="ECO:0000256" key="2">
    <source>
        <dbReference type="ARBA" id="ARBA00004496"/>
    </source>
</evidence>
<dbReference type="CDD" id="cd09019">
    <property type="entry name" value="galactose_mutarotase_like"/>
    <property type="match status" value="1"/>
</dbReference>
<feature type="chain" id="PRO_5003228910" description="Aldose 1-epimerase" evidence="16">
    <location>
        <begin position="24"/>
        <end position="370"/>
    </location>
</feature>
<dbReference type="PROSITE" id="PS00545">
    <property type="entry name" value="ALDOSE_1_EPIMERASE"/>
    <property type="match status" value="1"/>
</dbReference>
<protein>
    <recommendedName>
        <fullName evidence="7 12">Aldose 1-epimerase</fullName>
        <ecNumber evidence="6 12">5.1.3.3</ecNumber>
    </recommendedName>
</protein>
<accession>E8V1Z5</accession>
<feature type="binding site" evidence="15">
    <location>
        <begin position="197"/>
        <end position="199"/>
    </location>
    <ligand>
        <name>beta-D-galactose</name>
        <dbReference type="ChEBI" id="CHEBI:27667"/>
    </ligand>
</feature>
<keyword evidence="9" id="KW-0597">Phosphoprotein</keyword>
<dbReference type="InterPro" id="IPR015443">
    <property type="entry name" value="Aldose_1-epimerase"/>
</dbReference>
<evidence type="ECO:0000256" key="15">
    <source>
        <dbReference type="PIRSR" id="PIRSR005096-3"/>
    </source>
</evidence>
<dbReference type="UniPathway" id="UPA00242"/>
<evidence type="ECO:0000256" key="11">
    <source>
        <dbReference type="ARBA" id="ARBA00023277"/>
    </source>
</evidence>
<dbReference type="EMBL" id="CP002467">
    <property type="protein sequence ID" value="ADV83483.1"/>
    <property type="molecule type" value="Genomic_DNA"/>
</dbReference>
<evidence type="ECO:0000256" key="16">
    <source>
        <dbReference type="SAM" id="SignalP"/>
    </source>
</evidence>
<evidence type="ECO:0000256" key="10">
    <source>
        <dbReference type="ARBA" id="ARBA00023235"/>
    </source>
</evidence>
<dbReference type="AlphaFoldDB" id="E8V1Z5"/>
<feature type="active site" description="Proton donor" evidence="13">
    <location>
        <position position="197"/>
    </location>
</feature>
<dbReference type="PIRSF" id="PIRSF005096">
    <property type="entry name" value="GALM"/>
    <property type="match status" value="1"/>
</dbReference>
<proteinExistence type="inferred from homology"/>
<dbReference type="eggNOG" id="COG2017">
    <property type="taxonomic scope" value="Bacteria"/>
</dbReference>
<keyword evidence="8" id="KW-0963">Cytoplasm</keyword>
<evidence type="ECO:0000256" key="4">
    <source>
        <dbReference type="ARBA" id="ARBA00006206"/>
    </source>
</evidence>
<dbReference type="InterPro" id="IPR014718">
    <property type="entry name" value="GH-type_carb-bd"/>
</dbReference>
<gene>
    <name evidence="17" type="ordered locus">AciPR4_2709</name>
</gene>
<evidence type="ECO:0000256" key="12">
    <source>
        <dbReference type="PIRNR" id="PIRNR005096"/>
    </source>
</evidence>
<dbReference type="Proteomes" id="UP000006844">
    <property type="component" value="Chromosome"/>
</dbReference>
<name>E8V1Z5_TERSS</name>
<dbReference type="RefSeq" id="WP_013569216.1">
    <property type="nucleotide sequence ID" value="NC_014963.1"/>
</dbReference>
<dbReference type="GO" id="GO:0033499">
    <property type="term" value="P:galactose catabolic process via UDP-galactose, Leloir pathway"/>
    <property type="evidence" value="ECO:0007669"/>
    <property type="project" value="TreeGrafter"/>
</dbReference>
<evidence type="ECO:0000313" key="17">
    <source>
        <dbReference type="EMBL" id="ADV83483.1"/>
    </source>
</evidence>
<dbReference type="Gene3D" id="2.70.98.10">
    <property type="match status" value="1"/>
</dbReference>
<dbReference type="GO" id="GO:0006006">
    <property type="term" value="P:glucose metabolic process"/>
    <property type="evidence" value="ECO:0007669"/>
    <property type="project" value="TreeGrafter"/>
</dbReference>
<dbReference type="STRING" id="401053.AciPR4_2709"/>
<comment type="subcellular location">
    <subcellularLocation>
        <location evidence="2">Cytoplasm</location>
    </subcellularLocation>
</comment>
<feature type="active site" description="Proton acceptor" evidence="13">
    <location>
        <position position="334"/>
    </location>
</feature>
<keyword evidence="16" id="KW-0732">Signal</keyword>
<comment type="catalytic activity">
    <reaction evidence="1 12">
        <text>alpha-D-glucose = beta-D-glucose</text>
        <dbReference type="Rhea" id="RHEA:10264"/>
        <dbReference type="ChEBI" id="CHEBI:15903"/>
        <dbReference type="ChEBI" id="CHEBI:17925"/>
        <dbReference type="EC" id="5.1.3.3"/>
    </reaction>
</comment>
<dbReference type="HOGENOM" id="CLU_031753_2_0_0"/>
<dbReference type="KEGG" id="tsa:AciPR4_2709"/>
<feature type="binding site" evidence="15">
    <location>
        <begin position="102"/>
        <end position="103"/>
    </location>
    <ligand>
        <name>beta-D-galactose</name>
        <dbReference type="ChEBI" id="CHEBI:27667"/>
    </ligand>
</feature>
<dbReference type="NCBIfam" id="NF008277">
    <property type="entry name" value="PRK11055.1"/>
    <property type="match status" value="1"/>
</dbReference>
<keyword evidence="10 12" id="KW-0413">Isomerase</keyword>
<keyword evidence="11 12" id="KW-0119">Carbohydrate metabolism</keyword>
<keyword evidence="18" id="KW-1185">Reference proteome</keyword>
<feature type="signal peptide" evidence="16">
    <location>
        <begin position="1"/>
        <end position="23"/>
    </location>
</feature>
<dbReference type="GO" id="GO:0005737">
    <property type="term" value="C:cytoplasm"/>
    <property type="evidence" value="ECO:0007669"/>
    <property type="project" value="UniProtKB-SubCell"/>
</dbReference>
<dbReference type="PANTHER" id="PTHR10091:SF0">
    <property type="entry name" value="GALACTOSE MUTAROTASE"/>
    <property type="match status" value="1"/>
</dbReference>
<evidence type="ECO:0000256" key="7">
    <source>
        <dbReference type="ARBA" id="ARBA00014165"/>
    </source>
</evidence>
<dbReference type="InterPro" id="IPR047215">
    <property type="entry name" value="Galactose_mutarotase-like"/>
</dbReference>
<dbReference type="InterPro" id="IPR018052">
    <property type="entry name" value="Ald1_epimerase_CS"/>
</dbReference>
<evidence type="ECO:0000256" key="1">
    <source>
        <dbReference type="ARBA" id="ARBA00001614"/>
    </source>
</evidence>
<sequence length="370" mass="39754">MKLLWTGILMTGLTAGLGINAHAAVTKAPFGKLPDGKAVEIYTLKSATVEARVMTFGARIVSVRTPDRAGHVADVVLGYENIEGYLADKKTYFGAIVGRYGNRIAGGKFSLDGKSYQVPTNDHGNSLHGGTSGFDQKLWTAKEVSNGVEMTLVSPDEDMGFPGTLTTHVTYTLVGNALHIDYVSTSDKDTVLNLTNHSYFNLNGDGASDILSHSITIDSEHFTPVDATLITTGNMDTVAGTPMDFRQPHTMGERINSDFAQLKLGGGYDHNWILNGPNGVIKRAAFVLDATTGRTLTVTTTEPGVQFYTGNFLDGSFKGKNGISYGKRTGFCLETQHYPDSPNHPGFPSTELKPGQIAKSTTIFTFGVQK</sequence>
<evidence type="ECO:0000256" key="3">
    <source>
        <dbReference type="ARBA" id="ARBA00005028"/>
    </source>
</evidence>
<comment type="similarity">
    <text evidence="4 12">Belongs to the aldose epimerase family.</text>
</comment>
<dbReference type="Pfam" id="PF01263">
    <property type="entry name" value="Aldose_epim"/>
    <property type="match status" value="1"/>
</dbReference>
<dbReference type="FunFam" id="2.70.98.10:FF:000003">
    <property type="entry name" value="Aldose 1-epimerase"/>
    <property type="match status" value="1"/>
</dbReference>
<reference evidence="17 18" key="1">
    <citation type="journal article" date="2012" name="Stand. Genomic Sci.">
        <title>Complete genome sequence of Terriglobus saanensis type strain SP1PR4(T), an Acidobacteria from tundra soil.</title>
        <authorList>
            <person name="Rawat S.R."/>
            <person name="Mannisto M.K."/>
            <person name="Starovoytov V."/>
            <person name="Goodwin L."/>
            <person name="Nolan M."/>
            <person name="Hauser L."/>
            <person name="Land M."/>
            <person name="Davenport K.W."/>
            <person name="Woyke T."/>
            <person name="Haggblom M.M."/>
        </authorList>
    </citation>
    <scope>NUCLEOTIDE SEQUENCE</scope>
    <source>
        <strain evidence="18">ATCC BAA-1853 / DSM 23119 / SP1PR4</strain>
    </source>
</reference>
<dbReference type="SUPFAM" id="SSF74650">
    <property type="entry name" value="Galactose mutarotase-like"/>
    <property type="match status" value="1"/>
</dbReference>
<feature type="binding site" evidence="14">
    <location>
        <position position="269"/>
    </location>
    <ligand>
        <name>beta-D-galactose</name>
        <dbReference type="ChEBI" id="CHEBI:27667"/>
    </ligand>
</feature>